<reference evidence="1 2" key="1">
    <citation type="submission" date="2018-06" db="EMBL/GenBank/DDBJ databases">
        <authorList>
            <consortium name="Pathogen Informatics"/>
            <person name="Doyle S."/>
        </authorList>
    </citation>
    <scope>NUCLEOTIDE SEQUENCE [LARGE SCALE GENOMIC DNA]</scope>
    <source>
        <strain evidence="1 2">NCTC11460</strain>
    </source>
</reference>
<organism evidence="1 2">
    <name type="scientific">Peptostreptococcus anaerobius</name>
    <dbReference type="NCBI Taxonomy" id="1261"/>
    <lineage>
        <taxon>Bacteria</taxon>
        <taxon>Bacillati</taxon>
        <taxon>Bacillota</taxon>
        <taxon>Clostridia</taxon>
        <taxon>Peptostreptococcales</taxon>
        <taxon>Peptostreptococcaceae</taxon>
        <taxon>Peptostreptococcus</taxon>
    </lineage>
</organism>
<protein>
    <submittedName>
        <fullName evidence="1">Uncharacterized protein</fullName>
    </submittedName>
</protein>
<accession>A0A379CEG6</accession>
<dbReference type="AlphaFoldDB" id="A0A379CEG6"/>
<sequence>MNAILYSLKTEQDIINTPFSYILNTFMLS</sequence>
<gene>
    <name evidence="1" type="ORF">NCTC11460_00409</name>
</gene>
<evidence type="ECO:0000313" key="1">
    <source>
        <dbReference type="EMBL" id="SUB60504.1"/>
    </source>
</evidence>
<proteinExistence type="predicted"/>
<dbReference type="EMBL" id="UGTB01000004">
    <property type="protein sequence ID" value="SUB60504.1"/>
    <property type="molecule type" value="Genomic_DNA"/>
</dbReference>
<evidence type="ECO:0000313" key="2">
    <source>
        <dbReference type="Proteomes" id="UP000255101"/>
    </source>
</evidence>
<dbReference type="Proteomes" id="UP000255101">
    <property type="component" value="Unassembled WGS sequence"/>
</dbReference>
<name>A0A379CEG6_9FIRM</name>